<dbReference type="GO" id="GO:0043596">
    <property type="term" value="C:nuclear replication fork"/>
    <property type="evidence" value="ECO:0007669"/>
    <property type="project" value="TreeGrafter"/>
</dbReference>
<evidence type="ECO:0000256" key="3">
    <source>
        <dbReference type="ARBA" id="ARBA00022705"/>
    </source>
</evidence>
<dbReference type="GeneTree" id="ENSGT00390000007134"/>
<dbReference type="Ensembl" id="ENSCSAVT00000006439.1">
    <property type="protein sequence ID" value="ENSCSAVP00000006359.1"/>
    <property type="gene ID" value="ENSCSAVG00000003804.1"/>
</dbReference>
<dbReference type="GO" id="GO:0008270">
    <property type="term" value="F:zinc ion binding"/>
    <property type="evidence" value="ECO:0007669"/>
    <property type="project" value="UniProtKB-KW"/>
</dbReference>
<evidence type="ECO:0000259" key="8">
    <source>
        <dbReference type="Pfam" id="PF09329"/>
    </source>
</evidence>
<keyword evidence="3" id="KW-0235">DNA replication</keyword>
<evidence type="ECO:0000256" key="6">
    <source>
        <dbReference type="ARBA" id="ARBA00022833"/>
    </source>
</evidence>
<evidence type="ECO:0000256" key="1">
    <source>
        <dbReference type="ARBA" id="ARBA00004123"/>
    </source>
</evidence>
<accession>H2YM07</accession>
<dbReference type="STRING" id="51511.ENSCSAVP00000006359"/>
<dbReference type="InterPro" id="IPR015408">
    <property type="entry name" value="Znf_Mcm10/DnaG"/>
</dbReference>
<evidence type="ECO:0000256" key="5">
    <source>
        <dbReference type="ARBA" id="ARBA00022771"/>
    </source>
</evidence>
<dbReference type="InParanoid" id="H2YM07"/>
<keyword evidence="6" id="KW-0862">Zinc</keyword>
<proteinExistence type="inferred from homology"/>
<name>H2YM07_CIOSA</name>
<sequence length="215" mass="24053">MNERMKSKLYMKISLIRPTQKLCEEKDWVTIAVVAKQMDPQTAKNGKRFSIWHLSDLDDCTKHVALFLFGGVHEELWKKFTIGSVIGLLNPAIMPPRKDTAPGKSYDNTPALTVDVADRVMRIGVSADLGWCMATKFRNKKPAGKCLAFINKSIGETCIFHMQSKYKKMGSKRGELQGSVGAPIADKYKKTLWNKVKGDQFFYGGQVYSAAPPST</sequence>
<dbReference type="Gene3D" id="2.40.50.140">
    <property type="entry name" value="Nucleic acid-binding proteins"/>
    <property type="match status" value="1"/>
</dbReference>
<dbReference type="PANTHER" id="PTHR13454:SF11">
    <property type="entry name" value="PROTEIN MCM10 HOMOLOG"/>
    <property type="match status" value="1"/>
</dbReference>
<evidence type="ECO:0000259" key="9">
    <source>
        <dbReference type="Pfam" id="PF22379"/>
    </source>
</evidence>
<evidence type="ECO:0000256" key="4">
    <source>
        <dbReference type="ARBA" id="ARBA00022723"/>
    </source>
</evidence>
<dbReference type="Pfam" id="PF09329">
    <property type="entry name" value="zf-primase"/>
    <property type="match status" value="1"/>
</dbReference>
<dbReference type="PANTHER" id="PTHR13454">
    <property type="entry name" value="PROTEIN MCM10 HOMOLOG"/>
    <property type="match status" value="1"/>
</dbReference>
<reference evidence="10" key="2">
    <citation type="submission" date="2025-08" db="UniProtKB">
        <authorList>
            <consortium name="Ensembl"/>
        </authorList>
    </citation>
    <scope>IDENTIFICATION</scope>
</reference>
<dbReference type="AlphaFoldDB" id="H2YM07"/>
<protein>
    <submittedName>
        <fullName evidence="10">Uncharacterized protein</fullName>
    </submittedName>
</protein>
<evidence type="ECO:0000313" key="10">
    <source>
        <dbReference type="Ensembl" id="ENSCSAVP00000006359.1"/>
    </source>
</evidence>
<dbReference type="InterPro" id="IPR055065">
    <property type="entry name" value="OB_MCM10"/>
</dbReference>
<evidence type="ECO:0000313" key="11">
    <source>
        <dbReference type="Proteomes" id="UP000007875"/>
    </source>
</evidence>
<dbReference type="OMA" id="HYHIQSE"/>
<reference evidence="11" key="1">
    <citation type="submission" date="2003-08" db="EMBL/GenBank/DDBJ databases">
        <authorList>
            <person name="Birren B."/>
            <person name="Nusbaum C."/>
            <person name="Abebe A."/>
            <person name="Abouelleil A."/>
            <person name="Adekoya E."/>
            <person name="Ait-zahra M."/>
            <person name="Allen N."/>
            <person name="Allen T."/>
            <person name="An P."/>
            <person name="Anderson M."/>
            <person name="Anderson S."/>
            <person name="Arachchi H."/>
            <person name="Armbruster J."/>
            <person name="Bachantsang P."/>
            <person name="Baldwin J."/>
            <person name="Barry A."/>
            <person name="Bayul T."/>
            <person name="Blitshsteyn B."/>
            <person name="Bloom T."/>
            <person name="Blye J."/>
            <person name="Boguslavskiy L."/>
            <person name="Borowsky M."/>
            <person name="Boukhgalter B."/>
            <person name="Brunache A."/>
            <person name="Butler J."/>
            <person name="Calixte N."/>
            <person name="Calvo S."/>
            <person name="Camarata J."/>
            <person name="Campo K."/>
            <person name="Chang J."/>
            <person name="Cheshatsang Y."/>
            <person name="Citroen M."/>
            <person name="Collymore A."/>
            <person name="Considine T."/>
            <person name="Cook A."/>
            <person name="Cooke P."/>
            <person name="Corum B."/>
            <person name="Cuomo C."/>
            <person name="David R."/>
            <person name="Dawoe T."/>
            <person name="Degray S."/>
            <person name="Dodge S."/>
            <person name="Dooley K."/>
            <person name="Dorje P."/>
            <person name="Dorjee K."/>
            <person name="Dorris L."/>
            <person name="Duffey N."/>
            <person name="Dupes A."/>
            <person name="Elkins T."/>
            <person name="Engels R."/>
            <person name="Erickson J."/>
            <person name="Farina A."/>
            <person name="Faro S."/>
            <person name="Ferreira P."/>
            <person name="Fischer H."/>
            <person name="Fitzgerald M."/>
            <person name="Foley K."/>
            <person name="Gage D."/>
            <person name="Galagan J."/>
            <person name="Gearin G."/>
            <person name="Gnerre S."/>
            <person name="Gnirke A."/>
            <person name="Goyette A."/>
            <person name="Graham J."/>
            <person name="Grandbois E."/>
            <person name="Gyaltsen K."/>
            <person name="Hafez N."/>
            <person name="Hagopian D."/>
            <person name="Hagos B."/>
            <person name="Hall J."/>
            <person name="Hatcher B."/>
            <person name="Heller A."/>
            <person name="Higgins H."/>
            <person name="Honan T."/>
            <person name="Horn A."/>
            <person name="Houde N."/>
            <person name="Hughes L."/>
            <person name="Hulme W."/>
            <person name="Husby E."/>
            <person name="Iliev I."/>
            <person name="Jaffe D."/>
            <person name="Jones C."/>
            <person name="Kamal M."/>
            <person name="Kamat A."/>
            <person name="Kamvysselis M."/>
            <person name="Karlsson E."/>
            <person name="Kells C."/>
            <person name="Kieu A."/>
            <person name="Kisner P."/>
            <person name="Kodira C."/>
            <person name="Kulbokas E."/>
            <person name="Labutti K."/>
            <person name="Lama D."/>
            <person name="Landers T."/>
            <person name="Leger J."/>
            <person name="Levine S."/>
            <person name="Lewis D."/>
            <person name="Lewis T."/>
            <person name="Lindblad-toh K."/>
            <person name="Liu X."/>
            <person name="Lokyitsang T."/>
            <person name="Lokyitsang Y."/>
            <person name="Lucien O."/>
            <person name="Lui A."/>
            <person name="Ma L.J."/>
            <person name="Mabbitt R."/>
            <person name="Macdonald J."/>
            <person name="Maclean C."/>
            <person name="Major J."/>
            <person name="Manning J."/>
            <person name="Marabella R."/>
            <person name="Maru K."/>
            <person name="Matthews C."/>
            <person name="Mauceli E."/>
            <person name="Mccarthy M."/>
            <person name="Mcdonough S."/>
            <person name="Mcghee T."/>
            <person name="Meldrim J."/>
            <person name="Meneus L."/>
            <person name="Mesirov J."/>
            <person name="Mihalev A."/>
            <person name="Mihova T."/>
            <person name="Mikkelsen T."/>
            <person name="Mlenga V."/>
            <person name="Moru K."/>
            <person name="Mozes J."/>
            <person name="Mulrain L."/>
            <person name="Munson G."/>
            <person name="Naylor J."/>
            <person name="Newes C."/>
            <person name="Nguyen C."/>
            <person name="Nguyen N."/>
            <person name="Nguyen T."/>
            <person name="Nicol R."/>
            <person name="Nielsen C."/>
            <person name="Nizzari M."/>
            <person name="Norbu C."/>
            <person name="Norbu N."/>
            <person name="O'donnell P."/>
            <person name="Okoawo O."/>
            <person name="O'leary S."/>
            <person name="Omotosho B."/>
            <person name="O'neill K."/>
            <person name="Osman S."/>
            <person name="Parker S."/>
            <person name="Perrin D."/>
            <person name="Phunkhang P."/>
            <person name="Piqani B."/>
            <person name="Purcell S."/>
            <person name="Rachupka T."/>
            <person name="Ramasamy U."/>
            <person name="Rameau R."/>
            <person name="Ray V."/>
            <person name="Raymond C."/>
            <person name="Retta R."/>
            <person name="Richardson S."/>
            <person name="Rise C."/>
            <person name="Rodriguez J."/>
            <person name="Rogers J."/>
            <person name="Rogov P."/>
            <person name="Rutman M."/>
            <person name="Schupbach R."/>
            <person name="Seaman C."/>
            <person name="Settipalli S."/>
            <person name="Sharpe T."/>
            <person name="Sheridan J."/>
            <person name="Sherpa N."/>
            <person name="Shi J."/>
            <person name="Smirnov S."/>
            <person name="Smith C."/>
            <person name="Sougnez C."/>
            <person name="Spencer B."/>
            <person name="Stalker J."/>
            <person name="Stange-thomann N."/>
            <person name="Stavropoulos S."/>
            <person name="Stetson K."/>
            <person name="Stone C."/>
            <person name="Stone S."/>
            <person name="Stubbs M."/>
            <person name="Talamas J."/>
            <person name="Tchuinga P."/>
            <person name="Tenzing P."/>
            <person name="Tesfaye S."/>
            <person name="Theodore J."/>
            <person name="Thoulutsang Y."/>
            <person name="Topham K."/>
            <person name="Towey S."/>
            <person name="Tsamla T."/>
            <person name="Tsomo N."/>
            <person name="Vallee D."/>
            <person name="Vassiliev H."/>
            <person name="Venkataraman V."/>
            <person name="Vinson J."/>
            <person name="Vo A."/>
            <person name="Wade C."/>
            <person name="Wang S."/>
            <person name="Wangchuk T."/>
            <person name="Wangdi T."/>
            <person name="Whittaker C."/>
            <person name="Wilkinson J."/>
            <person name="Wu Y."/>
            <person name="Wyman D."/>
            <person name="Yadav S."/>
            <person name="Yang S."/>
            <person name="Yang X."/>
            <person name="Yeager S."/>
            <person name="Yee E."/>
            <person name="Young G."/>
            <person name="Zainoun J."/>
            <person name="Zembeck L."/>
            <person name="Zimmer A."/>
            <person name="Zody M."/>
            <person name="Lander E."/>
        </authorList>
    </citation>
    <scope>NUCLEOTIDE SEQUENCE [LARGE SCALE GENOMIC DNA]</scope>
</reference>
<dbReference type="GO" id="GO:0003688">
    <property type="term" value="F:DNA replication origin binding"/>
    <property type="evidence" value="ECO:0007669"/>
    <property type="project" value="TreeGrafter"/>
</dbReference>
<organism evidence="10 11">
    <name type="scientific">Ciona savignyi</name>
    <name type="common">Pacific transparent sea squirt</name>
    <dbReference type="NCBI Taxonomy" id="51511"/>
    <lineage>
        <taxon>Eukaryota</taxon>
        <taxon>Metazoa</taxon>
        <taxon>Chordata</taxon>
        <taxon>Tunicata</taxon>
        <taxon>Ascidiacea</taxon>
        <taxon>Phlebobranchia</taxon>
        <taxon>Cionidae</taxon>
        <taxon>Ciona</taxon>
    </lineage>
</organism>
<dbReference type="InterPro" id="IPR040184">
    <property type="entry name" value="Mcm10"/>
</dbReference>
<keyword evidence="5" id="KW-0863">Zinc-finger</keyword>
<dbReference type="InterPro" id="IPR012340">
    <property type="entry name" value="NA-bd_OB-fold"/>
</dbReference>
<reference evidence="10" key="3">
    <citation type="submission" date="2025-09" db="UniProtKB">
        <authorList>
            <consortium name="Ensembl"/>
        </authorList>
    </citation>
    <scope>IDENTIFICATION</scope>
</reference>
<dbReference type="Proteomes" id="UP000007875">
    <property type="component" value="Unassembled WGS sequence"/>
</dbReference>
<dbReference type="Pfam" id="PF22379">
    <property type="entry name" value="OB_MCM10"/>
    <property type="match status" value="1"/>
</dbReference>
<feature type="domain" description="Zinc finger Mcm10/DnaG-type" evidence="8">
    <location>
        <begin position="124"/>
        <end position="173"/>
    </location>
</feature>
<evidence type="ECO:0000256" key="7">
    <source>
        <dbReference type="ARBA" id="ARBA00023242"/>
    </source>
</evidence>
<dbReference type="GO" id="GO:0006270">
    <property type="term" value="P:DNA replication initiation"/>
    <property type="evidence" value="ECO:0007669"/>
    <property type="project" value="InterPro"/>
</dbReference>
<dbReference type="HOGENOM" id="CLU_1369273_0_0_1"/>
<keyword evidence="7" id="KW-0539">Nucleus</keyword>
<keyword evidence="11" id="KW-1185">Reference proteome</keyword>
<comment type="similarity">
    <text evidence="2">Belongs to the MCM10 family.</text>
</comment>
<comment type="subcellular location">
    <subcellularLocation>
        <location evidence="1">Nucleus</location>
    </subcellularLocation>
</comment>
<evidence type="ECO:0000256" key="2">
    <source>
        <dbReference type="ARBA" id="ARBA00009679"/>
    </source>
</evidence>
<keyword evidence="4" id="KW-0479">Metal-binding</keyword>
<dbReference type="eggNOG" id="KOG3056">
    <property type="taxonomic scope" value="Eukaryota"/>
</dbReference>
<dbReference type="GO" id="GO:0003697">
    <property type="term" value="F:single-stranded DNA binding"/>
    <property type="evidence" value="ECO:0007669"/>
    <property type="project" value="InterPro"/>
</dbReference>
<feature type="domain" description="MCM10 OB-fold" evidence="9">
    <location>
        <begin position="1"/>
        <end position="119"/>
    </location>
</feature>